<evidence type="ECO:0000313" key="8">
    <source>
        <dbReference type="Proteomes" id="UP001320148"/>
    </source>
</evidence>
<dbReference type="PROSITE" id="PS51379">
    <property type="entry name" value="4FE4S_FER_2"/>
    <property type="match status" value="1"/>
</dbReference>
<evidence type="ECO:0000256" key="3">
    <source>
        <dbReference type="ARBA" id="ARBA00023002"/>
    </source>
</evidence>
<dbReference type="InterPro" id="IPR009051">
    <property type="entry name" value="Helical_ferredxn"/>
</dbReference>
<dbReference type="InterPro" id="IPR051460">
    <property type="entry name" value="HdrC_iron-sulfur_subunit"/>
</dbReference>
<proteinExistence type="predicted"/>
<dbReference type="PROSITE" id="PS00198">
    <property type="entry name" value="4FE4S_FER_1"/>
    <property type="match status" value="1"/>
</dbReference>
<keyword evidence="3" id="KW-0560">Oxidoreductase</keyword>
<evidence type="ECO:0000313" key="7">
    <source>
        <dbReference type="EMBL" id="BCS96815.1"/>
    </source>
</evidence>
<organism evidence="7 8">
    <name type="scientific">Desulfoluna limicola</name>
    <dbReference type="NCBI Taxonomy" id="2810562"/>
    <lineage>
        <taxon>Bacteria</taxon>
        <taxon>Pseudomonadati</taxon>
        <taxon>Thermodesulfobacteriota</taxon>
        <taxon>Desulfobacteria</taxon>
        <taxon>Desulfobacterales</taxon>
        <taxon>Desulfolunaceae</taxon>
        <taxon>Desulfoluna</taxon>
    </lineage>
</organism>
<keyword evidence="5" id="KW-0411">Iron-sulfur</keyword>
<evidence type="ECO:0000256" key="2">
    <source>
        <dbReference type="ARBA" id="ARBA00022723"/>
    </source>
</evidence>
<keyword evidence="4" id="KW-0408">Iron</keyword>
<reference evidence="7 8" key="1">
    <citation type="submission" date="2021-02" db="EMBL/GenBank/DDBJ databases">
        <title>Complete genome of Desulfoluna sp. strain ASN36.</title>
        <authorList>
            <person name="Takahashi A."/>
            <person name="Kojima H."/>
            <person name="Fukui M."/>
        </authorList>
    </citation>
    <scope>NUCLEOTIDE SEQUENCE [LARGE SCALE GENOMIC DNA]</scope>
    <source>
        <strain evidence="7 8">ASN36</strain>
    </source>
</reference>
<sequence>MEMKTTEPIRMEAGFMKDVAGRSGQMFNSCFHCRACSGGCPMGEEMDYLPNDIIRMVQLGLKQEVLESASIWLCVGCLACVSECPNGISIPEMMDTLRQVALEEKAKIKEPEVVAFHQEFLGQVKRYGRLYELGFMTRYRMKSLPALRDIPNYMKFFFSGRLNFLPEKIHKRVDMKRLNEVCDV</sequence>
<dbReference type="Gene3D" id="1.10.1060.10">
    <property type="entry name" value="Alpha-helical ferredoxin"/>
    <property type="match status" value="1"/>
</dbReference>
<keyword evidence="2" id="KW-0479">Metal-binding</keyword>
<feature type="domain" description="4Fe-4S ferredoxin-type" evidence="6">
    <location>
        <begin position="62"/>
        <end position="93"/>
    </location>
</feature>
<dbReference type="Pfam" id="PF13183">
    <property type="entry name" value="Fer4_8"/>
    <property type="match status" value="1"/>
</dbReference>
<dbReference type="InterPro" id="IPR017900">
    <property type="entry name" value="4Fe4S_Fe_S_CS"/>
</dbReference>
<dbReference type="Proteomes" id="UP001320148">
    <property type="component" value="Chromosome"/>
</dbReference>
<dbReference type="PANTHER" id="PTHR43255">
    <property type="entry name" value="IRON-SULFUR-BINDING OXIDOREDUCTASE FADF-RELATED-RELATED"/>
    <property type="match status" value="1"/>
</dbReference>
<protein>
    <submittedName>
        <fullName evidence="7">Heterodisulfide reductase subunit C</fullName>
    </submittedName>
</protein>
<evidence type="ECO:0000256" key="1">
    <source>
        <dbReference type="ARBA" id="ARBA00022485"/>
    </source>
</evidence>
<keyword evidence="1" id="KW-0004">4Fe-4S</keyword>
<keyword evidence="8" id="KW-1185">Reference proteome</keyword>
<dbReference type="SUPFAM" id="SSF46548">
    <property type="entry name" value="alpha-helical ferredoxin"/>
    <property type="match status" value="1"/>
</dbReference>
<evidence type="ECO:0000256" key="4">
    <source>
        <dbReference type="ARBA" id="ARBA00023004"/>
    </source>
</evidence>
<dbReference type="EMBL" id="AP024488">
    <property type="protein sequence ID" value="BCS96815.1"/>
    <property type="molecule type" value="Genomic_DNA"/>
</dbReference>
<name>A0ABN6F6E7_9BACT</name>
<evidence type="ECO:0000256" key="5">
    <source>
        <dbReference type="ARBA" id="ARBA00023014"/>
    </source>
</evidence>
<gene>
    <name evidence="7" type="ORF">DSLASN_24470</name>
</gene>
<dbReference type="PANTHER" id="PTHR43255:SF1">
    <property type="entry name" value="IRON-SULFUR-BINDING OXIDOREDUCTASE FADF-RELATED"/>
    <property type="match status" value="1"/>
</dbReference>
<dbReference type="InterPro" id="IPR017896">
    <property type="entry name" value="4Fe4S_Fe-S-bd"/>
</dbReference>
<accession>A0ABN6F6E7</accession>
<evidence type="ECO:0000259" key="6">
    <source>
        <dbReference type="PROSITE" id="PS51379"/>
    </source>
</evidence>